<reference evidence="1 2" key="1">
    <citation type="submission" date="2015-01" db="EMBL/GenBank/DDBJ databases">
        <authorList>
            <person name="Filippidou S."/>
            <person name="Jeanneret N."/>
            <person name="Russel-Delif L."/>
            <person name="Junier T."/>
            <person name="Wunderlin T."/>
            <person name="Molina V."/>
            <person name="Johnson S.L."/>
            <person name="Davenport K.W."/>
            <person name="Chain P.S."/>
            <person name="Dorador C."/>
            <person name="Junier P."/>
        </authorList>
    </citation>
    <scope>NUCLEOTIDE SEQUENCE [LARGE SCALE GENOMIC DNA]</scope>
    <source>
        <strain evidence="1 2">Et7/4</strain>
    </source>
</reference>
<dbReference type="Proteomes" id="UP000032522">
    <property type="component" value="Unassembled WGS sequence"/>
</dbReference>
<organism evidence="1 2">
    <name type="scientific">Geobacillus kaustophilus</name>
    <dbReference type="NCBI Taxonomy" id="1462"/>
    <lineage>
        <taxon>Bacteria</taxon>
        <taxon>Bacillati</taxon>
        <taxon>Bacillota</taxon>
        <taxon>Bacilli</taxon>
        <taxon>Bacillales</taxon>
        <taxon>Anoxybacillaceae</taxon>
        <taxon>Geobacillus</taxon>
        <taxon>Geobacillus thermoleovorans group</taxon>
    </lineage>
</organism>
<evidence type="ECO:0000313" key="1">
    <source>
        <dbReference type="EMBL" id="KJE29089.1"/>
    </source>
</evidence>
<dbReference type="PATRIC" id="fig|1462.6.peg.2157"/>
<accession>A0A0D8BYK9</accession>
<comment type="caution">
    <text evidence="1">The sequence shown here is derived from an EMBL/GenBank/DDBJ whole genome shotgun (WGS) entry which is preliminary data.</text>
</comment>
<dbReference type="EMBL" id="JYBP01000003">
    <property type="protein sequence ID" value="KJE29089.1"/>
    <property type="molecule type" value="Genomic_DNA"/>
</dbReference>
<proteinExistence type="predicted"/>
<dbReference type="AlphaFoldDB" id="A0A0D8BYK9"/>
<sequence>MSSVPHYLIPIQTKLDDLRSISQSQHIRVFISSSDLDPDYREAFSCMQVVLQVNHHEFYVVTAEQTEIAYKAEIDHLLIVKEKEVPKLQSFNPKEKLEFIQIKEMQSQNGFQLITFLEDAYYCKTNSNELDFTFEAGTALMLANNDEKLLISLGNTPYVLLATSNIEDIDKILLKKELKPYTLVMKPII</sequence>
<gene>
    <name evidence="1" type="ORF">LG52_1920</name>
</gene>
<dbReference type="OrthoDB" id="2972403at2"/>
<protein>
    <submittedName>
        <fullName evidence="1">Uncharacterized protein</fullName>
    </submittedName>
</protein>
<evidence type="ECO:0000313" key="2">
    <source>
        <dbReference type="Proteomes" id="UP000032522"/>
    </source>
</evidence>
<dbReference type="RefSeq" id="WP_044731768.1">
    <property type="nucleotide sequence ID" value="NZ_JYBP01000003.1"/>
</dbReference>
<name>A0A0D8BYK9_GEOKU</name>